<evidence type="ECO:0000256" key="2">
    <source>
        <dbReference type="ARBA" id="ARBA00022759"/>
    </source>
</evidence>
<evidence type="ECO:0000259" key="4">
    <source>
        <dbReference type="PROSITE" id="PS50830"/>
    </source>
</evidence>
<dbReference type="PANTHER" id="PTHR12302:SF3">
    <property type="entry name" value="SERINE_THREONINE-PROTEIN KINASE 31"/>
    <property type="match status" value="1"/>
</dbReference>
<dbReference type="EMBL" id="CP115396">
    <property type="protein sequence ID" value="WBO86094.1"/>
    <property type="molecule type" value="Genomic_DNA"/>
</dbReference>
<feature type="domain" description="TNase-like" evidence="4">
    <location>
        <begin position="51"/>
        <end position="174"/>
    </location>
</feature>
<organism evidence="5 6">
    <name type="scientific">Hymenobacter yonginensis</name>
    <dbReference type="NCBI Taxonomy" id="748197"/>
    <lineage>
        <taxon>Bacteria</taxon>
        <taxon>Pseudomonadati</taxon>
        <taxon>Bacteroidota</taxon>
        <taxon>Cytophagia</taxon>
        <taxon>Cytophagales</taxon>
        <taxon>Hymenobacteraceae</taxon>
        <taxon>Hymenobacter</taxon>
    </lineage>
</organism>
<protein>
    <submittedName>
        <fullName evidence="5">Thermonuclease family protein</fullName>
    </submittedName>
</protein>
<evidence type="ECO:0000313" key="5">
    <source>
        <dbReference type="EMBL" id="WBO86094.1"/>
    </source>
</evidence>
<dbReference type="RefSeq" id="WP_270128684.1">
    <property type="nucleotide sequence ID" value="NZ_CP115396.1"/>
</dbReference>
<keyword evidence="1" id="KW-0540">Nuclease</keyword>
<dbReference type="PANTHER" id="PTHR12302">
    <property type="entry name" value="EBNA2 BINDING PROTEIN P100"/>
    <property type="match status" value="1"/>
</dbReference>
<dbReference type="Gene3D" id="2.40.50.90">
    <property type="match status" value="1"/>
</dbReference>
<evidence type="ECO:0000256" key="3">
    <source>
        <dbReference type="ARBA" id="ARBA00022801"/>
    </source>
</evidence>
<dbReference type="SMART" id="SM00318">
    <property type="entry name" value="SNc"/>
    <property type="match status" value="1"/>
</dbReference>
<keyword evidence="3" id="KW-0378">Hydrolase</keyword>
<dbReference type="InterPro" id="IPR016071">
    <property type="entry name" value="Staphylococal_nuclease_OB-fold"/>
</dbReference>
<dbReference type="SUPFAM" id="SSF50199">
    <property type="entry name" value="Staphylococcal nuclease"/>
    <property type="match status" value="1"/>
</dbReference>
<evidence type="ECO:0000313" key="6">
    <source>
        <dbReference type="Proteomes" id="UP001211872"/>
    </source>
</evidence>
<dbReference type="InterPro" id="IPR035437">
    <property type="entry name" value="SNase_OB-fold_sf"/>
</dbReference>
<dbReference type="Pfam" id="PF00565">
    <property type="entry name" value="SNase"/>
    <property type="match status" value="1"/>
</dbReference>
<dbReference type="Proteomes" id="UP001211872">
    <property type="component" value="Chromosome"/>
</dbReference>
<reference evidence="5 6" key="1">
    <citation type="journal article" date="2011" name="Int. J. Syst. Evol. Microbiol.">
        <title>Hymenobacter yonginensis sp. nov., isolated from a mesotrophic artificial lake.</title>
        <authorList>
            <person name="Joung Y."/>
            <person name="Cho S.H."/>
            <person name="Kim H."/>
            <person name="Kim S.B."/>
            <person name="Joh K."/>
        </authorList>
    </citation>
    <scope>NUCLEOTIDE SEQUENCE [LARGE SCALE GENOMIC DNA]</scope>
    <source>
        <strain evidence="5 6">KCTC 22745</strain>
    </source>
</reference>
<evidence type="ECO:0000256" key="1">
    <source>
        <dbReference type="ARBA" id="ARBA00022722"/>
    </source>
</evidence>
<proteinExistence type="predicted"/>
<sequence length="205" mass="22633">MQVFRALLAAILLTGNVPGRAQVRASRLPRLLRPAPAAAGLPASPVWQLVRVERVVDADTYEVATAGGRAKVRLLGVDAPEADQSFGPEATALVGALLRRQYVWVQVRGRDLYGRHLAVVRLRPAAFSPAGPVALDSLLVVHGWAWAYEPDRATARRLAEQQQAQRAGRGLWQCPQPMEPRFWRGLDNETKRRNRGGCPRLQQGR</sequence>
<accession>A0ABY7PT59</accession>
<name>A0ABY7PT59_9BACT</name>
<dbReference type="PROSITE" id="PS50830">
    <property type="entry name" value="TNASE_3"/>
    <property type="match status" value="1"/>
</dbReference>
<keyword evidence="2" id="KW-0255">Endonuclease</keyword>
<keyword evidence="6" id="KW-1185">Reference proteome</keyword>
<gene>
    <name evidence="5" type="ORF">O9Z63_07515</name>
</gene>